<dbReference type="SMART" id="SM00220">
    <property type="entry name" value="S_TKc"/>
    <property type="match status" value="1"/>
</dbReference>
<accession>A0A151LH60</accession>
<dbReference type="VEuPathDB" id="PlasmoDB:PRG01_0910000"/>
<dbReference type="GO" id="GO:0005524">
    <property type="term" value="F:ATP binding"/>
    <property type="evidence" value="ECO:0007669"/>
    <property type="project" value="UniProtKB-KW"/>
</dbReference>
<evidence type="ECO:0000313" key="10">
    <source>
        <dbReference type="EMBL" id="KYN98311.1"/>
    </source>
</evidence>
<keyword evidence="5 10" id="KW-0418">Kinase</keyword>
<dbReference type="GeneID" id="24530855"/>
<dbReference type="FunFam" id="1.10.510.10:FF:000367">
    <property type="entry name" value="Serine/threonine protein kinase"/>
    <property type="match status" value="1"/>
</dbReference>
<comment type="catalytic activity">
    <reaction evidence="7">
        <text>L-threonyl-[protein] + ATP = O-phospho-L-threonyl-[protein] + ADP + H(+)</text>
        <dbReference type="Rhea" id="RHEA:46608"/>
        <dbReference type="Rhea" id="RHEA-COMP:11060"/>
        <dbReference type="Rhea" id="RHEA-COMP:11605"/>
        <dbReference type="ChEBI" id="CHEBI:15378"/>
        <dbReference type="ChEBI" id="CHEBI:30013"/>
        <dbReference type="ChEBI" id="CHEBI:30616"/>
        <dbReference type="ChEBI" id="CHEBI:61977"/>
        <dbReference type="ChEBI" id="CHEBI:456216"/>
        <dbReference type="EC" id="2.7.11.1"/>
    </reaction>
</comment>
<evidence type="ECO:0000256" key="6">
    <source>
        <dbReference type="ARBA" id="ARBA00022840"/>
    </source>
</evidence>
<keyword evidence="3" id="KW-0808">Transferase</keyword>
<dbReference type="PANTHER" id="PTHR24343">
    <property type="entry name" value="SERINE/THREONINE KINASE"/>
    <property type="match status" value="1"/>
</dbReference>
<organism evidence="10 11">
    <name type="scientific">Plasmodium reichenowi</name>
    <dbReference type="NCBI Taxonomy" id="5854"/>
    <lineage>
        <taxon>Eukaryota</taxon>
        <taxon>Sar</taxon>
        <taxon>Alveolata</taxon>
        <taxon>Apicomplexa</taxon>
        <taxon>Aconoidasida</taxon>
        <taxon>Haemosporida</taxon>
        <taxon>Plasmodiidae</taxon>
        <taxon>Plasmodium</taxon>
        <taxon>Plasmodium (Laverania)</taxon>
    </lineage>
</organism>
<evidence type="ECO:0000256" key="8">
    <source>
        <dbReference type="ARBA" id="ARBA00048679"/>
    </source>
</evidence>
<dbReference type="Proteomes" id="UP000076359">
    <property type="component" value="Unassembled WGS sequence"/>
</dbReference>
<evidence type="ECO:0000256" key="1">
    <source>
        <dbReference type="ARBA" id="ARBA00012513"/>
    </source>
</evidence>
<dbReference type="VEuPathDB" id="PlasmoDB:PRCDC_0900700"/>
<keyword evidence="4" id="KW-0547">Nucleotide-binding</keyword>
<evidence type="ECO:0000259" key="9">
    <source>
        <dbReference type="PROSITE" id="PS50011"/>
    </source>
</evidence>
<evidence type="ECO:0000256" key="2">
    <source>
        <dbReference type="ARBA" id="ARBA00022527"/>
    </source>
</evidence>
<name>A0A151LH60_PLARE</name>
<comment type="caution">
    <text evidence="10">The sequence shown here is derived from an EMBL/GenBank/DDBJ whole genome shotgun (WGS) entry which is preliminary data.</text>
</comment>
<dbReference type="PROSITE" id="PS50011">
    <property type="entry name" value="PROTEIN_KINASE_DOM"/>
    <property type="match status" value="1"/>
</dbReference>
<dbReference type="RefSeq" id="XP_012762700.2">
    <property type="nucleotide sequence ID" value="XM_012907246.2"/>
</dbReference>
<comment type="catalytic activity">
    <reaction evidence="8">
        <text>L-seryl-[protein] + ATP = O-phospho-L-seryl-[protein] + ADP + H(+)</text>
        <dbReference type="Rhea" id="RHEA:17989"/>
        <dbReference type="Rhea" id="RHEA-COMP:9863"/>
        <dbReference type="Rhea" id="RHEA-COMP:11604"/>
        <dbReference type="ChEBI" id="CHEBI:15378"/>
        <dbReference type="ChEBI" id="CHEBI:29999"/>
        <dbReference type="ChEBI" id="CHEBI:30616"/>
        <dbReference type="ChEBI" id="CHEBI:83421"/>
        <dbReference type="ChEBI" id="CHEBI:456216"/>
        <dbReference type="EC" id="2.7.11.1"/>
    </reaction>
</comment>
<dbReference type="Pfam" id="PF00069">
    <property type="entry name" value="Pkinase"/>
    <property type="match status" value="1"/>
</dbReference>
<evidence type="ECO:0000256" key="7">
    <source>
        <dbReference type="ARBA" id="ARBA00047899"/>
    </source>
</evidence>
<dbReference type="GO" id="GO:0004674">
    <property type="term" value="F:protein serine/threonine kinase activity"/>
    <property type="evidence" value="ECO:0007669"/>
    <property type="project" value="UniProtKB-KW"/>
</dbReference>
<keyword evidence="6" id="KW-0067">ATP-binding</keyword>
<dbReference type="PANTHER" id="PTHR24343:SF466">
    <property type="entry name" value="AMP-ACTIVATED PROTEIN KINASE ALPHA SUBUNIT, ISOFORM A"/>
    <property type="match status" value="1"/>
</dbReference>
<dbReference type="InterPro" id="IPR008266">
    <property type="entry name" value="Tyr_kinase_AS"/>
</dbReference>
<feature type="domain" description="Protein kinase" evidence="9">
    <location>
        <begin position="208"/>
        <end position="570"/>
    </location>
</feature>
<protein>
    <recommendedName>
        <fullName evidence="1">non-specific serine/threonine protein kinase</fullName>
        <ecNumber evidence="1">2.7.11.1</ecNumber>
    </recommendedName>
</protein>
<dbReference type="InterPro" id="IPR000719">
    <property type="entry name" value="Prot_kinase_dom"/>
</dbReference>
<dbReference type="AlphaFoldDB" id="A0A151LH60"/>
<proteinExistence type="predicted"/>
<reference evidence="10 11" key="1">
    <citation type="journal article" date="2016" name="Nat. Commun.">
        <title>Genomes of cryptic chimpanzee Plasmodium species reveal key evolutionary events leading to human malaria.</title>
        <authorList>
            <person name="Sundararaman S.A."/>
            <person name="Plenderleith L.J."/>
            <person name="Liu W."/>
            <person name="Loy D.E."/>
            <person name="Learn G.H."/>
            <person name="Li Y."/>
            <person name="Shaw K.S."/>
            <person name="Ayouba A."/>
            <person name="Peeters M."/>
            <person name="Speede S."/>
            <person name="Shaw G.M."/>
            <person name="Bushman F.D."/>
            <person name="Brisson D."/>
            <person name="Rayner J.C."/>
            <person name="Sharp P.M."/>
            <person name="Hahn B.H."/>
        </authorList>
    </citation>
    <scope>NUCLEOTIDE SEQUENCE [LARGE SCALE GENOMIC DNA]</scope>
    <source>
        <strain evidence="10 11">SY57</strain>
    </source>
</reference>
<dbReference type="Gene3D" id="1.10.510.10">
    <property type="entry name" value="Transferase(Phosphotransferase) domain 1"/>
    <property type="match status" value="1"/>
</dbReference>
<sequence>MEYLYFIFLVLSIIQINHNTVFYRALKKRRYLSENTTENAISTKLYSDECYDKNGVINDNNSVVKYIYEEYESYKRIKKKNKLCKNILSENKLSESKLSECTLPESKLADSKFSKYKLSNDNTNENLKSHSHLNSSPSTSNSGYYLDSKCNDNINESNSATNELIEKNVSIKYPIYNWELGKACLSKYLGHSKNYFLNGVKFDEWKLVYLEDRCYNEKNGRVHKVLETEITGNNENNKRELKLFIKRIPIDMWLKQFEMMDTYNGEYIVRAENFVMEATVLSFLSAYYPGICPKFYKLLYNPDNYYMDEKISSINNINDIGIFNKLLSDSLRMDISGYILLVSESFGEDLETYLCTINNKKKLKSRKKNKKKLLFESLKLINKLHQAGICHLDFTLDNILISKDGDMRLCDFAKSTPMYSYYLRHTKKMDNLCLFQSCITSVGKNRYVPPECWVLERRYSRVSTKYPFEYLEEITDEEERKKYYFDVSCADKYMLGIVFIAIWNNSYLWYISDPIIDLNYLKYKKCNMNFNKIWTTFFWPKKLKIILRQLLDLDRRKNLNLNDLINDPWFTR</sequence>
<dbReference type="EC" id="2.7.11.1" evidence="1"/>
<evidence type="ECO:0000256" key="4">
    <source>
        <dbReference type="ARBA" id="ARBA00022741"/>
    </source>
</evidence>
<dbReference type="EMBL" id="LVLA01000010">
    <property type="protein sequence ID" value="KYN98311.1"/>
    <property type="molecule type" value="Genomic_DNA"/>
</dbReference>
<gene>
    <name evidence="10" type="ORF">PRSY57_0900700</name>
</gene>
<evidence type="ECO:0000256" key="3">
    <source>
        <dbReference type="ARBA" id="ARBA00022679"/>
    </source>
</evidence>
<evidence type="ECO:0000256" key="5">
    <source>
        <dbReference type="ARBA" id="ARBA00022777"/>
    </source>
</evidence>
<evidence type="ECO:0000313" key="11">
    <source>
        <dbReference type="Proteomes" id="UP000076359"/>
    </source>
</evidence>
<keyword evidence="2 10" id="KW-0723">Serine/threonine-protein kinase</keyword>
<dbReference type="PROSITE" id="PS00109">
    <property type="entry name" value="PROTEIN_KINASE_TYR"/>
    <property type="match status" value="1"/>
</dbReference>
<dbReference type="InterPro" id="IPR011009">
    <property type="entry name" value="Kinase-like_dom_sf"/>
</dbReference>
<dbReference type="SUPFAM" id="SSF56112">
    <property type="entry name" value="Protein kinase-like (PK-like)"/>
    <property type="match status" value="1"/>
</dbReference>
<dbReference type="KEGG" id="prei:PRSY57_0900700"/>